<dbReference type="InterPro" id="IPR036259">
    <property type="entry name" value="MFS_trans_sf"/>
</dbReference>
<feature type="transmembrane region" description="Helical" evidence="2">
    <location>
        <begin position="499"/>
        <end position="521"/>
    </location>
</feature>
<keyword evidence="3" id="KW-0762">Sugar transport</keyword>
<feature type="transmembrane region" description="Helical" evidence="2">
    <location>
        <begin position="40"/>
        <end position="58"/>
    </location>
</feature>
<dbReference type="GO" id="GO:0015293">
    <property type="term" value="F:symporter activity"/>
    <property type="evidence" value="ECO:0007669"/>
    <property type="project" value="InterPro"/>
</dbReference>
<dbReference type="Proteomes" id="UP000248079">
    <property type="component" value="Unassembled WGS sequence"/>
</dbReference>
<name>A0A2V4A374_9BACT</name>
<comment type="caution">
    <text evidence="3">The sequence shown here is derived from an EMBL/GenBank/DDBJ whole genome shotgun (WGS) entry which is preliminary data.</text>
</comment>
<dbReference type="Gene3D" id="1.20.1250.20">
    <property type="entry name" value="MFS general substrate transporter like domains"/>
    <property type="match status" value="2"/>
</dbReference>
<feature type="transmembrane region" description="Helical" evidence="2">
    <location>
        <begin position="319"/>
        <end position="339"/>
    </location>
</feature>
<evidence type="ECO:0000256" key="1">
    <source>
        <dbReference type="ARBA" id="ARBA00009617"/>
    </source>
</evidence>
<reference evidence="3 4" key="1">
    <citation type="submission" date="2018-05" db="EMBL/GenBank/DDBJ databases">
        <title>Marinifilum breve JC075T sp. nov., a marine bacterium isolated from Yongle Blue Hole in the South China Sea.</title>
        <authorList>
            <person name="Fu T."/>
        </authorList>
    </citation>
    <scope>NUCLEOTIDE SEQUENCE [LARGE SCALE GENOMIC DNA]</scope>
    <source>
        <strain evidence="3 4">JC075</strain>
    </source>
</reference>
<organism evidence="3 4">
    <name type="scientific">Marinifilum breve</name>
    <dbReference type="NCBI Taxonomy" id="2184082"/>
    <lineage>
        <taxon>Bacteria</taxon>
        <taxon>Pseudomonadati</taxon>
        <taxon>Bacteroidota</taxon>
        <taxon>Bacteroidia</taxon>
        <taxon>Marinilabiliales</taxon>
        <taxon>Marinifilaceae</taxon>
    </lineage>
</organism>
<dbReference type="InterPro" id="IPR039672">
    <property type="entry name" value="MFS_2"/>
</dbReference>
<feature type="transmembrane region" description="Helical" evidence="2">
    <location>
        <begin position="390"/>
        <end position="408"/>
    </location>
</feature>
<dbReference type="CDD" id="cd17332">
    <property type="entry name" value="MFS_MelB_like"/>
    <property type="match status" value="1"/>
</dbReference>
<gene>
    <name evidence="3" type="ORF">DF185_03515</name>
</gene>
<evidence type="ECO:0000313" key="3">
    <source>
        <dbReference type="EMBL" id="PXY03166.1"/>
    </source>
</evidence>
<keyword evidence="2" id="KW-1133">Transmembrane helix</keyword>
<comment type="similarity">
    <text evidence="1">Belongs to the sodium:galactoside symporter (TC 2.A.2) family.</text>
</comment>
<keyword evidence="4" id="KW-1185">Reference proteome</keyword>
<protein>
    <submittedName>
        <fullName evidence="3">Sugar transporter</fullName>
    </submittedName>
</protein>
<dbReference type="GO" id="GO:0005886">
    <property type="term" value="C:plasma membrane"/>
    <property type="evidence" value="ECO:0007669"/>
    <property type="project" value="TreeGrafter"/>
</dbReference>
<dbReference type="GO" id="GO:0008643">
    <property type="term" value="P:carbohydrate transport"/>
    <property type="evidence" value="ECO:0007669"/>
    <property type="project" value="InterPro"/>
</dbReference>
<dbReference type="RefSeq" id="WP_110359321.1">
    <property type="nucleotide sequence ID" value="NZ_QFLI01000001.1"/>
</dbReference>
<feature type="transmembrane region" description="Helical" evidence="2">
    <location>
        <begin position="276"/>
        <end position="298"/>
    </location>
</feature>
<accession>A0A2V4A374</accession>
<dbReference type="OrthoDB" id="9764596at2"/>
<dbReference type="AlphaFoldDB" id="A0A2V4A374"/>
<feature type="transmembrane region" description="Helical" evidence="2">
    <location>
        <begin position="79"/>
        <end position="98"/>
    </location>
</feature>
<evidence type="ECO:0000313" key="4">
    <source>
        <dbReference type="Proteomes" id="UP000248079"/>
    </source>
</evidence>
<sequence length="542" mass="59962">MNNEKIHIKEKIGYGLGDTASNLFFQSFMLFLLYFYTDVFGIPAAAAGTMFLVTRIWDSVNDPLMGILSDRTNTKWGKFRPYILWLAIPFGIIGVLTFTTPDWSVASKIVYAYITYTLMMMVYTAINIPYSALMGVVSSNPIQRTSFSQYRFIFAFAGAFIVQGITLPLVQQFGGNDDSVVIAEQVQNEIVITEKGTGTSKIELEATVPGEEPVEGKISLCVLTPEMFAEADTTSGLLTLQKGFEKKTVIVADYIEGVDLGKAQLKVSVVNERKGFMWAMVVMATLAVIMFLITFATTKERVQPAKEQKTSLKDDIKDLAANKPWWILFVLGIFTLSYVSVRNGAIMYYFKYYVGNDALASGFMIAGTIATIASITLTEWLSKTFGKKRAYIYSMILTSVLTVAFYFVGKDDIIAMFVLQVLISFVFGPTAPLVFAMYTDAADYSEWKTGRRATGLVMSASTMAQKFGWTIGGALAGWLLAAFGFKANVEQADGALTGIQLMMSLIPAAGSVLAAIFMLFYKLDEKFLGEVEQELKLRRVKD</sequence>
<dbReference type="EMBL" id="QFLI01000001">
    <property type="protein sequence ID" value="PXY03166.1"/>
    <property type="molecule type" value="Genomic_DNA"/>
</dbReference>
<dbReference type="Pfam" id="PF13347">
    <property type="entry name" value="MFS_2"/>
    <property type="match status" value="2"/>
</dbReference>
<feature type="transmembrane region" description="Helical" evidence="2">
    <location>
        <begin position="467"/>
        <end position="487"/>
    </location>
</feature>
<evidence type="ECO:0000256" key="2">
    <source>
        <dbReference type="SAM" id="Phobius"/>
    </source>
</evidence>
<feature type="transmembrane region" description="Helical" evidence="2">
    <location>
        <begin position="150"/>
        <end position="170"/>
    </location>
</feature>
<feature type="transmembrane region" description="Helical" evidence="2">
    <location>
        <begin position="12"/>
        <end position="34"/>
    </location>
</feature>
<proteinExistence type="inferred from homology"/>
<dbReference type="SUPFAM" id="SSF103473">
    <property type="entry name" value="MFS general substrate transporter"/>
    <property type="match status" value="2"/>
</dbReference>
<keyword evidence="2" id="KW-0472">Membrane</keyword>
<dbReference type="PANTHER" id="PTHR11328">
    <property type="entry name" value="MAJOR FACILITATOR SUPERFAMILY DOMAIN-CONTAINING PROTEIN"/>
    <property type="match status" value="1"/>
</dbReference>
<keyword evidence="3" id="KW-0813">Transport</keyword>
<feature type="transmembrane region" description="Helical" evidence="2">
    <location>
        <begin position="414"/>
        <end position="438"/>
    </location>
</feature>
<dbReference type="PANTHER" id="PTHR11328:SF24">
    <property type="entry name" value="MAJOR FACILITATOR SUPERFAMILY (MFS) PROFILE DOMAIN-CONTAINING PROTEIN"/>
    <property type="match status" value="1"/>
</dbReference>
<feature type="transmembrane region" description="Helical" evidence="2">
    <location>
        <begin position="359"/>
        <end position="378"/>
    </location>
</feature>
<feature type="transmembrane region" description="Helical" evidence="2">
    <location>
        <begin position="110"/>
        <end position="130"/>
    </location>
</feature>
<keyword evidence="2" id="KW-0812">Transmembrane</keyword>